<name>A0A6G4XRS5_9ACTN</name>
<evidence type="ECO:0000313" key="3">
    <source>
        <dbReference type="Proteomes" id="UP000481109"/>
    </source>
</evidence>
<dbReference type="RefSeq" id="WP_165335723.1">
    <property type="nucleotide sequence ID" value="NZ_JAAKZW010000206.1"/>
</dbReference>
<keyword evidence="3" id="KW-1185">Reference proteome</keyword>
<sequence length="77" mass="8743">MPRAKAIEPAAWGARDTHPRLCDAGKQQALTTEHHAEQPQPEQPQPQPQREHQEQEQDQAVPQQKTGGGTWRSRFRA</sequence>
<dbReference type="EMBL" id="JAAKZW010000206">
    <property type="protein sequence ID" value="NGO80296.1"/>
    <property type="molecule type" value="Genomic_DNA"/>
</dbReference>
<reference evidence="2 3" key="1">
    <citation type="submission" date="2020-02" db="EMBL/GenBank/DDBJ databases">
        <title>Whole-genome analyses of novel actinobacteria.</title>
        <authorList>
            <person name="Sahin N."/>
            <person name="Tokatli A."/>
        </authorList>
    </citation>
    <scope>NUCLEOTIDE SEQUENCE [LARGE SCALE GENOMIC DNA]</scope>
    <source>
        <strain evidence="2 3">YC504</strain>
    </source>
</reference>
<dbReference type="AlphaFoldDB" id="A0A6G4XRS5"/>
<dbReference type="Proteomes" id="UP000481109">
    <property type="component" value="Unassembled WGS sequence"/>
</dbReference>
<feature type="region of interest" description="Disordered" evidence="1">
    <location>
        <begin position="1"/>
        <end position="77"/>
    </location>
</feature>
<accession>A0A6G4XRS5</accession>
<organism evidence="2 3">
    <name type="scientific">Streptomyces mesophilus</name>
    <dbReference type="NCBI Taxonomy" id="1775132"/>
    <lineage>
        <taxon>Bacteria</taxon>
        <taxon>Bacillati</taxon>
        <taxon>Actinomycetota</taxon>
        <taxon>Actinomycetes</taxon>
        <taxon>Kitasatosporales</taxon>
        <taxon>Streptomycetaceae</taxon>
        <taxon>Streptomyces</taxon>
    </lineage>
</organism>
<evidence type="ECO:0000313" key="2">
    <source>
        <dbReference type="EMBL" id="NGO80296.1"/>
    </source>
</evidence>
<gene>
    <name evidence="2" type="ORF">G6045_32240</name>
</gene>
<comment type="caution">
    <text evidence="2">The sequence shown here is derived from an EMBL/GenBank/DDBJ whole genome shotgun (WGS) entry which is preliminary data.</text>
</comment>
<evidence type="ECO:0000256" key="1">
    <source>
        <dbReference type="SAM" id="MobiDB-lite"/>
    </source>
</evidence>
<protein>
    <submittedName>
        <fullName evidence="2">Uncharacterized protein</fullName>
    </submittedName>
</protein>
<proteinExistence type="predicted"/>